<keyword evidence="2" id="KW-1185">Reference proteome</keyword>
<name>A0A0E0PQN8_ORYRU</name>
<reference evidence="1" key="2">
    <citation type="submission" date="2015-06" db="UniProtKB">
        <authorList>
            <consortium name="EnsemblPlants"/>
        </authorList>
    </citation>
    <scope>IDENTIFICATION</scope>
</reference>
<evidence type="ECO:0000313" key="2">
    <source>
        <dbReference type="Proteomes" id="UP000008022"/>
    </source>
</evidence>
<dbReference type="Proteomes" id="UP000008022">
    <property type="component" value="Unassembled WGS sequence"/>
</dbReference>
<dbReference type="HOGENOM" id="CLU_2100934_0_0_1"/>
<evidence type="ECO:0000313" key="1">
    <source>
        <dbReference type="EnsemblPlants" id="ORUFI05G26190.1"/>
    </source>
</evidence>
<organism evidence="1 2">
    <name type="scientific">Oryza rufipogon</name>
    <name type="common">Brownbeard rice</name>
    <name type="synonym">Asian wild rice</name>
    <dbReference type="NCBI Taxonomy" id="4529"/>
    <lineage>
        <taxon>Eukaryota</taxon>
        <taxon>Viridiplantae</taxon>
        <taxon>Streptophyta</taxon>
        <taxon>Embryophyta</taxon>
        <taxon>Tracheophyta</taxon>
        <taxon>Spermatophyta</taxon>
        <taxon>Magnoliopsida</taxon>
        <taxon>Liliopsida</taxon>
        <taxon>Poales</taxon>
        <taxon>Poaceae</taxon>
        <taxon>BOP clade</taxon>
        <taxon>Oryzoideae</taxon>
        <taxon>Oryzeae</taxon>
        <taxon>Oryzinae</taxon>
        <taxon>Oryza</taxon>
    </lineage>
</organism>
<reference evidence="2" key="1">
    <citation type="submission" date="2013-06" db="EMBL/GenBank/DDBJ databases">
        <authorList>
            <person name="Zhao Q."/>
        </authorList>
    </citation>
    <scope>NUCLEOTIDE SEQUENCE</scope>
    <source>
        <strain evidence="2">cv. W1943</strain>
    </source>
</reference>
<sequence>MSTLFVIKLNELFWVGTIGGVHFLVGLPGAISGENPIPTNANLIFLGSSTLSLLRLGDRSERRPTVYALEGCRTLIVVSSVISMRSRSHFGHVSGIPPTLVARAHNKRIARLPANE</sequence>
<protein>
    <submittedName>
        <fullName evidence="1">Uncharacterized protein</fullName>
    </submittedName>
</protein>
<accession>A0A0E0PQN8</accession>
<dbReference type="Gramene" id="ORUFI05G26190.1">
    <property type="protein sequence ID" value="ORUFI05G26190.1"/>
    <property type="gene ID" value="ORUFI05G26190"/>
</dbReference>
<proteinExistence type="predicted"/>
<dbReference type="AlphaFoldDB" id="A0A0E0PQN8"/>
<dbReference type="OMA" id="RSHFGHV"/>
<dbReference type="EnsemblPlants" id="ORUFI05G26190.1">
    <property type="protein sequence ID" value="ORUFI05G26190.1"/>
    <property type="gene ID" value="ORUFI05G26190"/>
</dbReference>